<dbReference type="GO" id="GO:0042254">
    <property type="term" value="P:ribosome biogenesis"/>
    <property type="evidence" value="ECO:0007669"/>
    <property type="project" value="UniProtKB-KW"/>
</dbReference>
<dbReference type="GO" id="GO:0005829">
    <property type="term" value="C:cytosol"/>
    <property type="evidence" value="ECO:0007669"/>
    <property type="project" value="TreeGrafter"/>
</dbReference>
<dbReference type="EMBL" id="AAQH01000002">
    <property type="protein sequence ID" value="EAT13325.1"/>
    <property type="molecule type" value="Genomic_DNA"/>
</dbReference>
<comment type="caution">
    <text evidence="7">The sequence shown here is derived from an EMBL/GenBank/DDBJ whole genome shotgun (WGS) entry which is preliminary data.</text>
</comment>
<dbReference type="HOGENOM" id="CLU_094127_2_1_6"/>
<sequence length="180" mass="20149">MSIIAPTMNQGLLPVRVDPLKSVEQQAEYSGSLAISKLERLQDFLQDANGDVQVALQFGQDEQGISLLRGQCQAPVKMTCQRCMQPVEVELQTEFELGIVFSDEQAKHLPKCYEPVIADHDSLELLDVIEDEVILSLPMYAYHENCGEHARGIQGQEAEPEKIEAPKNNPFSVLEQLKKQ</sequence>
<dbReference type="Proteomes" id="UP000004263">
    <property type="component" value="Unassembled WGS sequence"/>
</dbReference>
<dbReference type="AlphaFoldDB" id="Q1N4V3"/>
<dbReference type="PANTHER" id="PTHR38099">
    <property type="entry name" value="LARGE RIBOSOMAL RNA SUBUNIT ACCUMULATION PROTEIN YCED"/>
    <property type="match status" value="1"/>
</dbReference>
<evidence type="ECO:0000256" key="3">
    <source>
        <dbReference type="ARBA" id="ARBA00015716"/>
    </source>
</evidence>
<name>Q1N4V3_9GAMM</name>
<dbReference type="PANTHER" id="PTHR38099:SF1">
    <property type="entry name" value="LARGE RIBOSOMAL RNA SUBUNIT ACCUMULATION PROTEIN YCED"/>
    <property type="match status" value="1"/>
</dbReference>
<dbReference type="STRING" id="207949.RED65_01155"/>
<proteinExistence type="inferred from homology"/>
<dbReference type="InterPro" id="IPR039255">
    <property type="entry name" value="YceD_bac"/>
</dbReference>
<gene>
    <name evidence="7" type="ORF">RED65_01155</name>
</gene>
<dbReference type="OrthoDB" id="9786771at2"/>
<keyword evidence="8" id="KW-1185">Reference proteome</keyword>
<evidence type="ECO:0000313" key="7">
    <source>
        <dbReference type="EMBL" id="EAT13325.1"/>
    </source>
</evidence>
<evidence type="ECO:0000256" key="5">
    <source>
        <dbReference type="ARBA" id="ARBA00031841"/>
    </source>
</evidence>
<feature type="region of interest" description="Disordered" evidence="6">
    <location>
        <begin position="153"/>
        <end position="180"/>
    </location>
</feature>
<comment type="function">
    <text evidence="1">Plays a role in synthesis, processing and/or stability of 23S rRNA.</text>
</comment>
<comment type="similarity">
    <text evidence="2">Belongs to the DUF177 domain family.</text>
</comment>
<accession>Q1N4V3</accession>
<keyword evidence="4" id="KW-0690">Ribosome biogenesis</keyword>
<dbReference type="RefSeq" id="WP_007017709.1">
    <property type="nucleotide sequence ID" value="NZ_CH724114.1"/>
</dbReference>
<dbReference type="Pfam" id="PF02620">
    <property type="entry name" value="YceD"/>
    <property type="match status" value="1"/>
</dbReference>
<reference evidence="7 8" key="1">
    <citation type="submission" date="2006-03" db="EMBL/GenBank/DDBJ databases">
        <authorList>
            <person name="Pinhassi J."/>
            <person name="Pedros-Alio C."/>
            <person name="Ferriera S."/>
            <person name="Johnson J."/>
            <person name="Kravitz S."/>
            <person name="Halpern A."/>
            <person name="Remington K."/>
            <person name="Beeson K."/>
            <person name="Tran B."/>
            <person name="Rogers Y.-H."/>
            <person name="Friedman R."/>
            <person name="Venter J.C."/>
        </authorList>
    </citation>
    <scope>NUCLEOTIDE SEQUENCE [LARGE SCALE GENOMIC DNA]</scope>
    <source>
        <strain evidence="7 8">RED65</strain>
    </source>
</reference>
<evidence type="ECO:0000256" key="2">
    <source>
        <dbReference type="ARBA" id="ARBA00010740"/>
    </source>
</evidence>
<organism evidence="7 8">
    <name type="scientific">Bermanella marisrubri</name>
    <dbReference type="NCBI Taxonomy" id="207949"/>
    <lineage>
        <taxon>Bacteria</taxon>
        <taxon>Pseudomonadati</taxon>
        <taxon>Pseudomonadota</taxon>
        <taxon>Gammaproteobacteria</taxon>
        <taxon>Oceanospirillales</taxon>
        <taxon>Oceanospirillaceae</taxon>
        <taxon>Bermanella</taxon>
    </lineage>
</organism>
<evidence type="ECO:0000256" key="4">
    <source>
        <dbReference type="ARBA" id="ARBA00022517"/>
    </source>
</evidence>
<evidence type="ECO:0000313" key="8">
    <source>
        <dbReference type="Proteomes" id="UP000004263"/>
    </source>
</evidence>
<dbReference type="InterPro" id="IPR003772">
    <property type="entry name" value="YceD"/>
</dbReference>
<evidence type="ECO:0000256" key="6">
    <source>
        <dbReference type="SAM" id="MobiDB-lite"/>
    </source>
</evidence>
<protein>
    <recommendedName>
        <fullName evidence="3">Large ribosomal RNA subunit accumulation protein YceD</fullName>
    </recommendedName>
    <alternativeName>
        <fullName evidence="5">23S rRNA accumulation protein YceD</fullName>
    </alternativeName>
</protein>
<evidence type="ECO:0000256" key="1">
    <source>
        <dbReference type="ARBA" id="ARBA00002868"/>
    </source>
</evidence>